<dbReference type="AlphaFoldDB" id="A0A8I6X2B9"/>
<accession>A0A8I6X2B9</accession>
<reference evidence="3" key="1">
    <citation type="journal article" date="2012" name="Nature">
        <title>A physical, genetic and functional sequence assembly of the barley genome.</title>
        <authorList>
            <consortium name="The International Barley Genome Sequencing Consortium"/>
            <person name="Mayer K.F."/>
            <person name="Waugh R."/>
            <person name="Brown J.W."/>
            <person name="Schulman A."/>
            <person name="Langridge P."/>
            <person name="Platzer M."/>
            <person name="Fincher G.B."/>
            <person name="Muehlbauer G.J."/>
            <person name="Sato K."/>
            <person name="Close T.J."/>
            <person name="Wise R.P."/>
            <person name="Stein N."/>
        </authorList>
    </citation>
    <scope>NUCLEOTIDE SEQUENCE [LARGE SCALE GENOMIC DNA]</scope>
    <source>
        <strain evidence="3">cv. Morex</strain>
    </source>
</reference>
<dbReference type="Proteomes" id="UP000011116">
    <property type="component" value="Chromosome 2H"/>
</dbReference>
<name>A0A8I6X2B9_HORVV</name>
<organism evidence="2 3">
    <name type="scientific">Hordeum vulgare subsp. vulgare</name>
    <name type="common">Domesticated barley</name>
    <dbReference type="NCBI Taxonomy" id="112509"/>
    <lineage>
        <taxon>Eukaryota</taxon>
        <taxon>Viridiplantae</taxon>
        <taxon>Streptophyta</taxon>
        <taxon>Embryophyta</taxon>
        <taxon>Tracheophyta</taxon>
        <taxon>Spermatophyta</taxon>
        <taxon>Magnoliopsida</taxon>
        <taxon>Liliopsida</taxon>
        <taxon>Poales</taxon>
        <taxon>Poaceae</taxon>
        <taxon>BOP clade</taxon>
        <taxon>Pooideae</taxon>
        <taxon>Triticodae</taxon>
        <taxon>Triticeae</taxon>
        <taxon>Hordeinae</taxon>
        <taxon>Hordeum</taxon>
    </lineage>
</organism>
<proteinExistence type="predicted"/>
<feature type="transmembrane region" description="Helical" evidence="1">
    <location>
        <begin position="51"/>
        <end position="74"/>
    </location>
</feature>
<reference evidence="2" key="2">
    <citation type="submission" date="2020-10" db="EMBL/GenBank/DDBJ databases">
        <authorList>
            <person name="Scholz U."/>
            <person name="Mascher M."/>
            <person name="Fiebig A."/>
        </authorList>
    </citation>
    <scope>NUCLEOTIDE SEQUENCE [LARGE SCALE GENOMIC DNA]</scope>
    <source>
        <strain evidence="2">cv. Morex</strain>
    </source>
</reference>
<evidence type="ECO:0000313" key="3">
    <source>
        <dbReference type="Proteomes" id="UP000011116"/>
    </source>
</evidence>
<keyword evidence="1" id="KW-0472">Membrane</keyword>
<keyword evidence="1" id="KW-1133">Transmembrane helix</keyword>
<keyword evidence="1" id="KW-0812">Transmembrane</keyword>
<keyword evidence="3" id="KW-1185">Reference proteome</keyword>
<evidence type="ECO:0000313" key="2">
    <source>
        <dbReference type="EnsemblPlants" id="HORVU.MOREX.r3.2HG0115160.1"/>
    </source>
</evidence>
<feature type="transmembrane region" description="Helical" evidence="1">
    <location>
        <begin position="104"/>
        <end position="128"/>
    </location>
</feature>
<dbReference type="EnsemblPlants" id="HORVU.MOREX.r3.2HG0115160.1">
    <property type="protein sequence ID" value="HORVU.MOREX.r3.2HG0115160.1"/>
    <property type="gene ID" value="HORVU.MOREX.r3.2HG0115160"/>
</dbReference>
<feature type="transmembrane region" description="Helical" evidence="1">
    <location>
        <begin position="148"/>
        <end position="170"/>
    </location>
</feature>
<dbReference type="Gramene" id="HORVU.MOREX.r3.2HG0115160.1">
    <property type="protein sequence ID" value="HORVU.MOREX.r3.2HG0115160.1"/>
    <property type="gene ID" value="HORVU.MOREX.r3.2HG0115160"/>
</dbReference>
<sequence length="181" mass="19238">MVVVVLALVRLALAPMLALGRVLRVAAGALPYLYFAFARVISSPRPRLRSFLVLLALAVLLLCGLCVAYARAAISGSTSGFKKSALAGITRESAADLFRLPRTVVLGLVVNLAFFLLMVTGLLVAVMSPHVEGSMSQGEMAASVIVDVAIFGMHATVCFVIFPALVLNVWREDSKALSQFC</sequence>
<reference evidence="2" key="3">
    <citation type="submission" date="2022-01" db="UniProtKB">
        <authorList>
            <consortium name="EnsemblPlants"/>
        </authorList>
    </citation>
    <scope>IDENTIFICATION</scope>
    <source>
        <strain evidence="2">subsp. vulgare</strain>
    </source>
</reference>
<protein>
    <submittedName>
        <fullName evidence="2">Uncharacterized protein</fullName>
    </submittedName>
</protein>
<evidence type="ECO:0000256" key="1">
    <source>
        <dbReference type="SAM" id="Phobius"/>
    </source>
</evidence>